<feature type="domain" description="Antitoxin Xre/MbcA/ParS-like toxin-binding" evidence="1">
    <location>
        <begin position="158"/>
        <end position="201"/>
    </location>
</feature>
<evidence type="ECO:0000313" key="3">
    <source>
        <dbReference type="Proteomes" id="UP001243713"/>
    </source>
</evidence>
<evidence type="ECO:0000259" key="1">
    <source>
        <dbReference type="Pfam" id="PF09722"/>
    </source>
</evidence>
<keyword evidence="3" id="KW-1185">Reference proteome</keyword>
<protein>
    <submittedName>
        <fullName evidence="2">MbcA/ParS/Xre antitoxin family protein</fullName>
    </submittedName>
</protein>
<gene>
    <name evidence="2" type="ORF">MOQ58_22505</name>
</gene>
<proteinExistence type="predicted"/>
<dbReference type="Pfam" id="PF09722">
    <property type="entry name" value="Xre_MbcA_ParS_C"/>
    <property type="match status" value="1"/>
</dbReference>
<dbReference type="Proteomes" id="UP001243713">
    <property type="component" value="Chromosome"/>
</dbReference>
<dbReference type="InterPro" id="IPR024467">
    <property type="entry name" value="Xre/MbcA/ParS-like_toxin-bd"/>
</dbReference>
<dbReference type="EMBL" id="CP093428">
    <property type="protein sequence ID" value="WGK89278.1"/>
    <property type="molecule type" value="Genomic_DNA"/>
</dbReference>
<evidence type="ECO:0000313" key="2">
    <source>
        <dbReference type="EMBL" id="WGK89278.1"/>
    </source>
</evidence>
<reference evidence="2 3" key="1">
    <citation type="submission" date="2022-03" db="EMBL/GenBank/DDBJ databases">
        <title>Plant growth promoting endophytes with ACC deaminase activity.</title>
        <authorList>
            <person name="Charles T."/>
            <person name="Van Dyk A."/>
            <person name="Cheng J."/>
            <person name="Heil J."/>
        </authorList>
    </citation>
    <scope>NUCLEOTIDE SEQUENCE [LARGE SCALE GENOMIC DNA]</scope>
    <source>
        <strain evidence="2 3">8R6</strain>
    </source>
</reference>
<organism evidence="2 3">
    <name type="scientific">Pseudomonas migulae</name>
    <dbReference type="NCBI Taxonomy" id="78543"/>
    <lineage>
        <taxon>Bacteria</taxon>
        <taxon>Pseudomonadati</taxon>
        <taxon>Pseudomonadota</taxon>
        <taxon>Gammaproteobacteria</taxon>
        <taxon>Pseudomonadales</taxon>
        <taxon>Pseudomonadaceae</taxon>
        <taxon>Pseudomonas</taxon>
    </lineage>
</organism>
<name>A0ABY8MQN8_9PSED</name>
<dbReference type="RefSeq" id="WP_280161986.1">
    <property type="nucleotide sequence ID" value="NZ_CP093428.1"/>
</dbReference>
<sequence>MHEQLDALLCTRYPAIFSAEGSVDQRLFGFECGDGWFPLIDGACELIQRHIESDGTQPLRALQVKQKFGGLRFYYQHGSDHAAAVVDLAESLSLHVCEICGAVGKSVQLFGWVQTRCPTHERTSVYEEPLLTKVRDELLLAPKMGELLGAALEFFAFDGQAAARWLTQRVAALGNVIPLALAGSEEGQRQVLTLIRRLEHGITP</sequence>
<accession>A0ABY8MQN8</accession>